<dbReference type="InterPro" id="IPR012340">
    <property type="entry name" value="NA-bd_OB-fold"/>
</dbReference>
<feature type="domain" description="Single-stranded DNA binding protein Ssb-like OB fold" evidence="1">
    <location>
        <begin position="8"/>
        <end position="94"/>
    </location>
</feature>
<accession>A0A8J4B0U4</accession>
<dbReference type="PANTHER" id="PTHR31472:SF5">
    <property type="entry name" value="OS05G0244600 PROTEIN"/>
    <property type="match status" value="1"/>
</dbReference>
<protein>
    <recommendedName>
        <fullName evidence="1">Single-stranded DNA binding protein Ssb-like OB fold domain-containing protein</fullName>
    </recommendedName>
</protein>
<dbReference type="Pfam" id="PF21473">
    <property type="entry name" value="OB_Ssb-like"/>
    <property type="match status" value="1"/>
</dbReference>
<comment type="caution">
    <text evidence="2">The sequence shown here is derived from an EMBL/GenBank/DDBJ whole genome shotgun (WGS) entry which is preliminary data.</text>
</comment>
<dbReference type="EMBL" id="BNCO01000011">
    <property type="protein sequence ID" value="GIL51752.1"/>
    <property type="molecule type" value="Genomic_DNA"/>
</dbReference>
<keyword evidence="3" id="KW-1185">Reference proteome</keyword>
<evidence type="ECO:0000313" key="3">
    <source>
        <dbReference type="Proteomes" id="UP000747399"/>
    </source>
</evidence>
<dbReference type="SUPFAM" id="SSF50249">
    <property type="entry name" value="Nucleic acid-binding proteins"/>
    <property type="match status" value="1"/>
</dbReference>
<dbReference type="Proteomes" id="UP000747399">
    <property type="component" value="Unassembled WGS sequence"/>
</dbReference>
<reference evidence="2" key="1">
    <citation type="journal article" date="2021" name="Proc. Natl. Acad. Sci. U.S.A.">
        <title>Three genomes in the algal genus Volvox reveal the fate of a haploid sex-determining region after a transition to homothallism.</title>
        <authorList>
            <person name="Yamamoto K."/>
            <person name="Hamaji T."/>
            <person name="Kawai-Toyooka H."/>
            <person name="Matsuzaki R."/>
            <person name="Takahashi F."/>
            <person name="Nishimura Y."/>
            <person name="Kawachi M."/>
            <person name="Noguchi H."/>
            <person name="Minakuchi Y."/>
            <person name="Umen J.G."/>
            <person name="Toyoda A."/>
            <person name="Nozaki H."/>
        </authorList>
    </citation>
    <scope>NUCLEOTIDE SEQUENCE</scope>
    <source>
        <strain evidence="2">NIES-3780</strain>
    </source>
</reference>
<proteinExistence type="predicted"/>
<dbReference type="PANTHER" id="PTHR31472">
    <property type="entry name" value="OS05G0244600 PROTEIN"/>
    <property type="match status" value="1"/>
</dbReference>
<gene>
    <name evidence="2" type="ORF">Vafri_7674</name>
</gene>
<evidence type="ECO:0000259" key="1">
    <source>
        <dbReference type="Pfam" id="PF21473"/>
    </source>
</evidence>
<name>A0A8J4B0U4_9CHLO</name>
<organism evidence="2 3">
    <name type="scientific">Volvox africanus</name>
    <dbReference type="NCBI Taxonomy" id="51714"/>
    <lineage>
        <taxon>Eukaryota</taxon>
        <taxon>Viridiplantae</taxon>
        <taxon>Chlorophyta</taxon>
        <taxon>core chlorophytes</taxon>
        <taxon>Chlorophyceae</taxon>
        <taxon>CS clade</taxon>
        <taxon>Chlamydomonadales</taxon>
        <taxon>Volvocaceae</taxon>
        <taxon>Volvox</taxon>
    </lineage>
</organism>
<dbReference type="AlphaFoldDB" id="A0A8J4B0U4"/>
<dbReference type="InterPro" id="IPR048970">
    <property type="entry name" value="OB_Ssb-like"/>
</dbReference>
<dbReference type="Gene3D" id="2.40.50.140">
    <property type="entry name" value="Nucleic acid-binding proteins"/>
    <property type="match status" value="1"/>
</dbReference>
<evidence type="ECO:0000313" key="2">
    <source>
        <dbReference type="EMBL" id="GIL51752.1"/>
    </source>
</evidence>
<sequence length="122" mass="12938">MATSIICLRPEQKNLTLTVKVISATTVMTRQRGPRASAVKVAECLVADSTGVIVFVARNEQVDVAQTGAIITLKGAKVEMYRGSMRISVDGGQVEAGGDLQEPVNTSNNMSLLEFELVTIGA</sequence>